<reference evidence="2 3" key="1">
    <citation type="journal article" date="2010" name="J. Bacteriol.">
        <title>Genome sequences of Pelagibaca bermudensis HTCC2601T and Maritimibacter alkaliphilus HTCC2654T, the type strains of two marine Roseobacter genera.</title>
        <authorList>
            <person name="Thrash J.C."/>
            <person name="Cho J.C."/>
            <person name="Ferriera S."/>
            <person name="Johnson J."/>
            <person name="Vergin K.L."/>
            <person name="Giovannoni S.J."/>
        </authorList>
    </citation>
    <scope>NUCLEOTIDE SEQUENCE [LARGE SCALE GENOMIC DNA]</scope>
    <source>
        <strain evidence="2 3">HTCC2654</strain>
    </source>
</reference>
<dbReference type="EMBL" id="AAMT01000004">
    <property type="protein sequence ID" value="EAQ13672.1"/>
    <property type="molecule type" value="Genomic_DNA"/>
</dbReference>
<keyword evidence="2" id="KW-0378">Hydrolase</keyword>
<comment type="caution">
    <text evidence="2">The sequence shown here is derived from an EMBL/GenBank/DDBJ whole genome shotgun (WGS) entry which is preliminary data.</text>
</comment>
<proteinExistence type="predicted"/>
<evidence type="ECO:0000313" key="2">
    <source>
        <dbReference type="EMBL" id="EAQ13672.1"/>
    </source>
</evidence>
<dbReference type="OrthoDB" id="9813425at2"/>
<dbReference type="HOGENOM" id="CLU_060500_3_0_5"/>
<dbReference type="AlphaFoldDB" id="A3VDT3"/>
<dbReference type="eggNOG" id="COG3568">
    <property type="taxonomic scope" value="Bacteria"/>
</dbReference>
<name>A3VDT3_9RHOB</name>
<keyword evidence="3" id="KW-1185">Reference proteome</keyword>
<evidence type="ECO:0000259" key="1">
    <source>
        <dbReference type="Pfam" id="PF03372"/>
    </source>
</evidence>
<dbReference type="GO" id="GO:0016787">
    <property type="term" value="F:hydrolase activity"/>
    <property type="evidence" value="ECO:0007669"/>
    <property type="project" value="UniProtKB-KW"/>
</dbReference>
<accession>A3VDT3</accession>
<sequence>MKLASYNIRKAVGRDRRRDPGRVIEVINSLAADVVVLQEADRRLGQRPTALPRRMIEDHTDLIPAPLATNDVSLGWHGNAVLVRRGLAVTGVERFDLPSLEPRGAVAVEIEGRFRVTGAHLALMRRYRHQQLRELHRVLGDQALATVVMGDFNEWSLRNGMEELSRGFHLHAPGASYPTMRPVAHLDRFAFSHDLELTGSGVHATELARIASDHLPVWAEVRTTDAAASTLPSAAGANAARG</sequence>
<dbReference type="RefSeq" id="WP_008328610.1">
    <property type="nucleotide sequence ID" value="NZ_CH902578.1"/>
</dbReference>
<dbReference type="Gene3D" id="3.60.10.10">
    <property type="entry name" value="Endonuclease/exonuclease/phosphatase"/>
    <property type="match status" value="1"/>
</dbReference>
<dbReference type="STRING" id="314271.RB2654_03124"/>
<evidence type="ECO:0000313" key="3">
    <source>
        <dbReference type="Proteomes" id="UP000002931"/>
    </source>
</evidence>
<dbReference type="InterPro" id="IPR036691">
    <property type="entry name" value="Endo/exonu/phosph_ase_sf"/>
</dbReference>
<dbReference type="Proteomes" id="UP000002931">
    <property type="component" value="Unassembled WGS sequence"/>
</dbReference>
<gene>
    <name evidence="2" type="ORF">RB2654_03124</name>
</gene>
<organism evidence="2 3">
    <name type="scientific">Maritimibacter alkaliphilus HTCC2654</name>
    <dbReference type="NCBI Taxonomy" id="314271"/>
    <lineage>
        <taxon>Bacteria</taxon>
        <taxon>Pseudomonadati</taxon>
        <taxon>Pseudomonadota</taxon>
        <taxon>Alphaproteobacteria</taxon>
        <taxon>Rhodobacterales</taxon>
        <taxon>Roseobacteraceae</taxon>
        <taxon>Maritimibacter</taxon>
    </lineage>
</organism>
<feature type="domain" description="Endonuclease/exonuclease/phosphatase" evidence="1">
    <location>
        <begin position="4"/>
        <end position="214"/>
    </location>
</feature>
<dbReference type="Pfam" id="PF03372">
    <property type="entry name" value="Exo_endo_phos"/>
    <property type="match status" value="1"/>
</dbReference>
<protein>
    <submittedName>
        <fullName evidence="2">Metal-dependent hydrolase</fullName>
    </submittedName>
</protein>
<dbReference type="InterPro" id="IPR005135">
    <property type="entry name" value="Endo/exonuclease/phosphatase"/>
</dbReference>
<dbReference type="SUPFAM" id="SSF56219">
    <property type="entry name" value="DNase I-like"/>
    <property type="match status" value="1"/>
</dbReference>